<evidence type="ECO:0008006" key="3">
    <source>
        <dbReference type="Google" id="ProtNLM"/>
    </source>
</evidence>
<dbReference type="RefSeq" id="WP_184009937.1">
    <property type="nucleotide sequence ID" value="NZ_JACIJS010000004.1"/>
</dbReference>
<accession>A0A840WJW1</accession>
<keyword evidence="2" id="KW-1185">Reference proteome</keyword>
<dbReference type="AlphaFoldDB" id="A0A840WJW1"/>
<evidence type="ECO:0000313" key="1">
    <source>
        <dbReference type="EMBL" id="MBB5515378.1"/>
    </source>
</evidence>
<reference evidence="1 2" key="1">
    <citation type="submission" date="2020-08" db="EMBL/GenBank/DDBJ databases">
        <title>Genomic Encyclopedia of Type Strains, Phase IV (KMG-IV): sequencing the most valuable type-strain genomes for metagenomic binning, comparative biology and taxonomic classification.</title>
        <authorList>
            <person name="Goeker M."/>
        </authorList>
    </citation>
    <scope>NUCLEOTIDE SEQUENCE [LARGE SCALE GENOMIC DNA]</scope>
    <source>
        <strain evidence="1 2">DSM 103377</strain>
    </source>
</reference>
<dbReference type="EMBL" id="JACIJS010000004">
    <property type="protein sequence ID" value="MBB5515378.1"/>
    <property type="molecule type" value="Genomic_DNA"/>
</dbReference>
<evidence type="ECO:0000313" key="2">
    <source>
        <dbReference type="Proteomes" id="UP000553766"/>
    </source>
</evidence>
<comment type="caution">
    <text evidence="1">The sequence shown here is derived from an EMBL/GenBank/DDBJ whole genome shotgun (WGS) entry which is preliminary data.</text>
</comment>
<gene>
    <name evidence="1" type="ORF">FHS89_001390</name>
</gene>
<proteinExistence type="predicted"/>
<name>A0A840WJW1_9RHOB</name>
<sequence length="143" mass="16677">MTHPTEPLALRKVDYGKLNSRQKETYNFHRVAGRLAEYGYNSILLSDDWLGADFIAYHNDGERFYRVQLKGRMTIDSKYVGKGLYIAFVDGGQVYVYPHDEMADRIEATGKVNSSVSWSKYRSYSWPSVSKWMRELLNEFEVK</sequence>
<dbReference type="Proteomes" id="UP000553766">
    <property type="component" value="Unassembled WGS sequence"/>
</dbReference>
<protein>
    <recommendedName>
        <fullName evidence="3">PD(D/E)XK endonuclease domain-containing protein</fullName>
    </recommendedName>
</protein>
<organism evidence="1 2">
    <name type="scientific">Rubricella aquisinus</name>
    <dbReference type="NCBI Taxonomy" id="2028108"/>
    <lineage>
        <taxon>Bacteria</taxon>
        <taxon>Pseudomonadati</taxon>
        <taxon>Pseudomonadota</taxon>
        <taxon>Alphaproteobacteria</taxon>
        <taxon>Rhodobacterales</taxon>
        <taxon>Paracoccaceae</taxon>
        <taxon>Rubricella</taxon>
    </lineage>
</organism>